<dbReference type="eggNOG" id="ENOG50346DG">
    <property type="taxonomic scope" value="Bacteria"/>
</dbReference>
<reference evidence="1 2" key="1">
    <citation type="submission" date="2013-08" db="EMBL/GenBank/DDBJ databases">
        <title>The genome sequence of Knoellia subterranea.</title>
        <authorList>
            <person name="Zhu W."/>
            <person name="Wang G."/>
        </authorList>
    </citation>
    <scope>NUCLEOTIDE SEQUENCE [LARGE SCALE GENOMIC DNA]</scope>
    <source>
        <strain evidence="1 2">KCTC 19937</strain>
    </source>
</reference>
<dbReference type="RefSeq" id="WP_035904274.1">
    <property type="nucleotide sequence ID" value="NZ_AVPK01000004.1"/>
</dbReference>
<dbReference type="EMBL" id="AVPK01000004">
    <property type="protein sequence ID" value="KGN37859.1"/>
    <property type="molecule type" value="Genomic_DNA"/>
</dbReference>
<dbReference type="Proteomes" id="UP000030011">
    <property type="component" value="Unassembled WGS sequence"/>
</dbReference>
<organism evidence="1 2">
    <name type="scientific">Knoellia subterranea KCTC 19937</name>
    <dbReference type="NCBI Taxonomy" id="1385521"/>
    <lineage>
        <taxon>Bacteria</taxon>
        <taxon>Bacillati</taxon>
        <taxon>Actinomycetota</taxon>
        <taxon>Actinomycetes</taxon>
        <taxon>Micrococcales</taxon>
        <taxon>Intrasporangiaceae</taxon>
        <taxon>Knoellia</taxon>
    </lineage>
</organism>
<evidence type="ECO:0000313" key="1">
    <source>
        <dbReference type="EMBL" id="KGN37859.1"/>
    </source>
</evidence>
<dbReference type="AlphaFoldDB" id="A0A0A0JM78"/>
<name>A0A0A0JM78_9MICO</name>
<dbReference type="OrthoDB" id="4866162at2"/>
<protein>
    <recommendedName>
        <fullName evidence="3">MmcQ/YjbR family DNA-binding protein</fullName>
    </recommendedName>
</protein>
<gene>
    <name evidence="1" type="ORF">N803_12425</name>
</gene>
<comment type="caution">
    <text evidence="1">The sequence shown here is derived from an EMBL/GenBank/DDBJ whole genome shotgun (WGS) entry which is preliminary data.</text>
</comment>
<sequence length="100" mass="11290">MTLDEIDAYATSLEGCKRKGHPGRVAWYVHDRLVVRQDEPGTVLVRVGFDDRESLLAAYPETFGVPPRWEAHLKVQADLDGDPDAIREAIRLAWAMQRSS</sequence>
<accession>A0A0A0JM78</accession>
<evidence type="ECO:0000313" key="2">
    <source>
        <dbReference type="Proteomes" id="UP000030011"/>
    </source>
</evidence>
<keyword evidence="2" id="KW-1185">Reference proteome</keyword>
<proteinExistence type="predicted"/>
<evidence type="ECO:0008006" key="3">
    <source>
        <dbReference type="Google" id="ProtNLM"/>
    </source>
</evidence>